<sequence>MNIEDFRDYCLLKAGVTEETPFGPETLVFKVGGKVFALTDIETFASINLKCDPERAQELREQHDYVLPGFHMNKKHWNTVLVGTGISGRQLRELIDHSYDLVRASLPRKQREELAAAEQEGE</sequence>
<dbReference type="GO" id="GO:0003677">
    <property type="term" value="F:DNA binding"/>
    <property type="evidence" value="ECO:0007669"/>
    <property type="project" value="UniProtKB-KW"/>
</dbReference>
<reference evidence="1 2" key="1">
    <citation type="submission" date="2022-04" db="EMBL/GenBank/DDBJ databases">
        <title>Hymenobacter sp. isolated from the air.</title>
        <authorList>
            <person name="Won M."/>
            <person name="Lee C.-M."/>
            <person name="Woen H.-Y."/>
            <person name="Kwon S.-W."/>
        </authorList>
    </citation>
    <scope>NUCLEOTIDE SEQUENCE [LARGE SCALE GENOMIC DNA]</scope>
    <source>
        <strain evidence="2">5516 S-25</strain>
    </source>
</reference>
<dbReference type="InterPro" id="IPR058532">
    <property type="entry name" value="YjbR/MT2646/Rv2570-like"/>
</dbReference>
<name>A0ABY4JGL1_9BACT</name>
<dbReference type="EMBL" id="CP095848">
    <property type="protein sequence ID" value="UPL51057.1"/>
    <property type="molecule type" value="Genomic_DNA"/>
</dbReference>
<dbReference type="InterPro" id="IPR007351">
    <property type="entry name" value="YjbR"/>
</dbReference>
<keyword evidence="1" id="KW-0238">DNA-binding</keyword>
<dbReference type="InterPro" id="IPR038056">
    <property type="entry name" value="YjbR-like_sf"/>
</dbReference>
<organism evidence="1 2">
    <name type="scientific">Hymenobacter sublimis</name>
    <dbReference type="NCBI Taxonomy" id="2933777"/>
    <lineage>
        <taxon>Bacteria</taxon>
        <taxon>Pseudomonadati</taxon>
        <taxon>Bacteroidota</taxon>
        <taxon>Cytophagia</taxon>
        <taxon>Cytophagales</taxon>
        <taxon>Hymenobacteraceae</taxon>
        <taxon>Hymenobacter</taxon>
    </lineage>
</organism>
<dbReference type="Gene3D" id="3.90.1150.30">
    <property type="match status" value="1"/>
</dbReference>
<dbReference type="PANTHER" id="PTHR35145:SF1">
    <property type="entry name" value="CYTOPLASMIC PROTEIN"/>
    <property type="match status" value="1"/>
</dbReference>
<protein>
    <submittedName>
        <fullName evidence="1">MmcQ/YjbR family DNA-binding protein</fullName>
    </submittedName>
</protein>
<dbReference type="Pfam" id="PF04237">
    <property type="entry name" value="YjbR"/>
    <property type="match status" value="1"/>
</dbReference>
<proteinExistence type="predicted"/>
<evidence type="ECO:0000313" key="1">
    <source>
        <dbReference type="EMBL" id="UPL51057.1"/>
    </source>
</evidence>
<dbReference type="Proteomes" id="UP000829647">
    <property type="component" value="Chromosome"/>
</dbReference>
<accession>A0ABY4JGL1</accession>
<dbReference type="SUPFAM" id="SSF142906">
    <property type="entry name" value="YjbR-like"/>
    <property type="match status" value="1"/>
</dbReference>
<evidence type="ECO:0000313" key="2">
    <source>
        <dbReference type="Proteomes" id="UP000829647"/>
    </source>
</evidence>
<gene>
    <name evidence="1" type="ORF">MWH26_09145</name>
</gene>
<keyword evidence="2" id="KW-1185">Reference proteome</keyword>
<dbReference type="PANTHER" id="PTHR35145">
    <property type="entry name" value="CYTOPLASMIC PROTEIN-RELATED"/>
    <property type="match status" value="1"/>
</dbReference>
<dbReference type="RefSeq" id="WP_247976966.1">
    <property type="nucleotide sequence ID" value="NZ_CP095848.1"/>
</dbReference>